<dbReference type="GO" id="GO:0005829">
    <property type="term" value="C:cytosol"/>
    <property type="evidence" value="ECO:0007669"/>
    <property type="project" value="TreeGrafter"/>
</dbReference>
<sequence length="486" mass="53505">MLVAIIAWDMKNEQKVDNIKAQKAIVSLVTPVGEGGIGKIIVSGLDALSVVNKAFQGKGIADLREAASYKLYYGYIQDRGRKIDEVIVNIIKREDSFTGEDVAEVNCHGGIRVLMRIHECLQSAGAADAPWNALLARSLANDRLDFVQREAIQELIEIQTKLGAKVLLDQYTGALSGALNRGLEIIEEIRAGVSGDISPHPSSVSSPVGVSGSGGGSYDLLQKSDAFVSILTNLIRELLETASFGMALTTPQVLVILGKPNVGKSTSINAILGEERMLVHHEPGTTRDYVSEVISVEGIPFELVDTAGIRATTDKLEAMSIEMTQEQLQRADKVIVVFDNSRPFDKEDDEILRTLHAWLMSKTSGDLPLKTHTHAIIPVVNKCDLPVILDKRRIESALQRPICALSALNKEGFDDLNKRLIEEFDTVYKPMRPVVFNKRQYQLLAKADSFIEKNKECLITRHRTNEAPHVINTVKKIFTACLEGQE</sequence>
<feature type="domain" description="G" evidence="1">
    <location>
        <begin position="255"/>
        <end position="356"/>
    </location>
</feature>
<protein>
    <submittedName>
        <fullName evidence="3">Uncharacterized protein</fullName>
    </submittedName>
</protein>
<dbReference type="EMBL" id="AYTS01000076">
    <property type="protein sequence ID" value="OOP56520.1"/>
    <property type="molecule type" value="Genomic_DNA"/>
</dbReference>
<dbReference type="Gene3D" id="1.20.120.430">
    <property type="entry name" value="tRNA modification GTPase MnmE domain 2"/>
    <property type="match status" value="1"/>
</dbReference>
<proteinExistence type="predicted"/>
<dbReference type="InterPro" id="IPR027266">
    <property type="entry name" value="TrmE/GcvT-like"/>
</dbReference>
<dbReference type="NCBIfam" id="TIGR00231">
    <property type="entry name" value="small_GTP"/>
    <property type="match status" value="1"/>
</dbReference>
<dbReference type="GO" id="GO:0030488">
    <property type="term" value="P:tRNA methylation"/>
    <property type="evidence" value="ECO:0007669"/>
    <property type="project" value="TreeGrafter"/>
</dbReference>
<dbReference type="InterPro" id="IPR031168">
    <property type="entry name" value="G_TrmE"/>
</dbReference>
<name>A0A1V4ATV0_9BACT</name>
<comment type="caution">
    <text evidence="3">The sequence shown here is derived from an EMBL/GenBank/DDBJ whole genome shotgun (WGS) entry which is preliminary data.</text>
</comment>
<gene>
    <name evidence="3" type="ORF">AYP45_08530</name>
</gene>
<dbReference type="STRING" id="1004156.AYP45_08530"/>
<dbReference type="PANTHER" id="PTHR42714">
    <property type="entry name" value="TRNA MODIFICATION GTPASE GTPBP3"/>
    <property type="match status" value="1"/>
</dbReference>
<dbReference type="CDD" id="cd14858">
    <property type="entry name" value="TrmE_N"/>
    <property type="match status" value="1"/>
</dbReference>
<dbReference type="SUPFAM" id="SSF52540">
    <property type="entry name" value="P-loop containing nucleoside triphosphate hydrolases"/>
    <property type="match status" value="1"/>
</dbReference>
<dbReference type="InterPro" id="IPR005225">
    <property type="entry name" value="Small_GTP-bd"/>
</dbReference>
<dbReference type="GO" id="GO:0002098">
    <property type="term" value="P:tRNA wobble uridine modification"/>
    <property type="evidence" value="ECO:0007669"/>
    <property type="project" value="TreeGrafter"/>
</dbReference>
<dbReference type="Gene3D" id="3.30.1360.120">
    <property type="entry name" value="Probable tRNA modification gtpase trme, domain 1"/>
    <property type="match status" value="1"/>
</dbReference>
<organism evidence="3 4">
    <name type="scientific">Candidatus Brocadia carolinensis</name>
    <dbReference type="NCBI Taxonomy" id="1004156"/>
    <lineage>
        <taxon>Bacteria</taxon>
        <taxon>Pseudomonadati</taxon>
        <taxon>Planctomycetota</taxon>
        <taxon>Candidatus Brocadiia</taxon>
        <taxon>Candidatus Brocadiales</taxon>
        <taxon>Candidatus Brocadiaceae</taxon>
        <taxon>Candidatus Brocadia</taxon>
    </lineage>
</organism>
<dbReference type="Pfam" id="PF01926">
    <property type="entry name" value="MMR_HSR1"/>
    <property type="match status" value="1"/>
</dbReference>
<dbReference type="InterPro" id="IPR018948">
    <property type="entry name" value="GTP-bd_TrmE_N"/>
</dbReference>
<dbReference type="Proteomes" id="UP000189681">
    <property type="component" value="Unassembled WGS sequence"/>
</dbReference>
<dbReference type="InterPro" id="IPR027368">
    <property type="entry name" value="MnmE_dom2"/>
</dbReference>
<reference evidence="3 4" key="1">
    <citation type="journal article" date="2017" name="Water Res.">
        <title>Discovery and metagenomic analysis of an anammox bacterial enrichment related to Candidatus "Brocadia caroliniensis" in a full-scale glycerol-fed nitritation-denitritation separate centrate treatment process.</title>
        <authorList>
            <person name="Park H."/>
            <person name="Brotto A.C."/>
            <person name="van Loosdrecht M.C."/>
            <person name="Chandran K."/>
        </authorList>
    </citation>
    <scope>NUCLEOTIDE SEQUENCE [LARGE SCALE GENOMIC DNA]</scope>
    <source>
        <strain evidence="3">26THWARD</strain>
    </source>
</reference>
<dbReference type="Pfam" id="PF10396">
    <property type="entry name" value="TrmE_N"/>
    <property type="match status" value="1"/>
</dbReference>
<dbReference type="CDD" id="cd04164">
    <property type="entry name" value="trmE"/>
    <property type="match status" value="1"/>
</dbReference>
<dbReference type="InterPro" id="IPR006073">
    <property type="entry name" value="GTP-bd"/>
</dbReference>
<accession>A0A1V4ATV0</accession>
<feature type="domain" description="GTP-binding protein TrmE N-terminal" evidence="2">
    <location>
        <begin position="25"/>
        <end position="129"/>
    </location>
</feature>
<dbReference type="InterPro" id="IPR027417">
    <property type="entry name" value="P-loop_NTPase"/>
</dbReference>
<dbReference type="AlphaFoldDB" id="A0A1V4ATV0"/>
<dbReference type="GO" id="GO:0005525">
    <property type="term" value="F:GTP binding"/>
    <property type="evidence" value="ECO:0007669"/>
    <property type="project" value="InterPro"/>
</dbReference>
<evidence type="ECO:0000259" key="1">
    <source>
        <dbReference type="Pfam" id="PF01926"/>
    </source>
</evidence>
<evidence type="ECO:0000313" key="4">
    <source>
        <dbReference type="Proteomes" id="UP000189681"/>
    </source>
</evidence>
<evidence type="ECO:0000313" key="3">
    <source>
        <dbReference type="EMBL" id="OOP56520.1"/>
    </source>
</evidence>
<dbReference type="Gene3D" id="3.40.50.300">
    <property type="entry name" value="P-loop containing nucleotide triphosphate hydrolases"/>
    <property type="match status" value="1"/>
</dbReference>
<evidence type="ECO:0000259" key="2">
    <source>
        <dbReference type="Pfam" id="PF10396"/>
    </source>
</evidence>
<dbReference type="PANTHER" id="PTHR42714:SF2">
    <property type="entry name" value="TRNA MODIFICATION GTPASE GTPBP3, MITOCHONDRIAL"/>
    <property type="match status" value="1"/>
</dbReference>